<keyword evidence="3" id="KW-1185">Reference proteome</keyword>
<proteinExistence type="predicted"/>
<accession>A0ABP7JFV1</accession>
<organism evidence="2 3">
    <name type="scientific">Streptomyces coacervatus</name>
    <dbReference type="NCBI Taxonomy" id="647381"/>
    <lineage>
        <taxon>Bacteria</taxon>
        <taxon>Bacillati</taxon>
        <taxon>Actinomycetota</taxon>
        <taxon>Actinomycetes</taxon>
        <taxon>Kitasatosporales</taxon>
        <taxon>Streptomycetaceae</taxon>
        <taxon>Streptomyces</taxon>
    </lineage>
</organism>
<sequence>MQGGEGVAWIFLAPAAPTRPIPRGSAPSTPPGAPPLNPGGDCVPCTPRGAPPQHPAGAPPRTPIGLNGLVLKRRTG</sequence>
<dbReference type="Proteomes" id="UP001501009">
    <property type="component" value="Unassembled WGS sequence"/>
</dbReference>
<feature type="region of interest" description="Disordered" evidence="1">
    <location>
        <begin position="17"/>
        <end position="76"/>
    </location>
</feature>
<gene>
    <name evidence="2" type="ORF">GCM10022403_089380</name>
</gene>
<name>A0ABP7JFV1_9ACTN</name>
<comment type="caution">
    <text evidence="2">The sequence shown here is derived from an EMBL/GenBank/DDBJ whole genome shotgun (WGS) entry which is preliminary data.</text>
</comment>
<evidence type="ECO:0000256" key="1">
    <source>
        <dbReference type="SAM" id="MobiDB-lite"/>
    </source>
</evidence>
<protein>
    <submittedName>
        <fullName evidence="2">Uncharacterized protein</fullName>
    </submittedName>
</protein>
<feature type="compositionally biased region" description="Pro residues" evidence="1">
    <location>
        <begin position="28"/>
        <end position="37"/>
    </location>
</feature>
<evidence type="ECO:0000313" key="3">
    <source>
        <dbReference type="Proteomes" id="UP001501009"/>
    </source>
</evidence>
<feature type="compositionally biased region" description="Pro residues" evidence="1">
    <location>
        <begin position="49"/>
        <end position="62"/>
    </location>
</feature>
<dbReference type="EMBL" id="BAABDE010000047">
    <property type="protein sequence ID" value="GAA3843541.1"/>
    <property type="molecule type" value="Genomic_DNA"/>
</dbReference>
<evidence type="ECO:0000313" key="2">
    <source>
        <dbReference type="EMBL" id="GAA3843541.1"/>
    </source>
</evidence>
<reference evidence="3" key="1">
    <citation type="journal article" date="2019" name="Int. J. Syst. Evol. Microbiol.">
        <title>The Global Catalogue of Microorganisms (GCM) 10K type strain sequencing project: providing services to taxonomists for standard genome sequencing and annotation.</title>
        <authorList>
            <consortium name="The Broad Institute Genomics Platform"/>
            <consortium name="The Broad Institute Genome Sequencing Center for Infectious Disease"/>
            <person name="Wu L."/>
            <person name="Ma J."/>
        </authorList>
    </citation>
    <scope>NUCLEOTIDE SEQUENCE [LARGE SCALE GENOMIC DNA]</scope>
    <source>
        <strain evidence="3">JCM 17138</strain>
    </source>
</reference>